<accession>A0ABR3WQZ0</accession>
<dbReference type="CDD" id="cd01389">
    <property type="entry name" value="HMG-box_ROX1-like"/>
    <property type="match status" value="1"/>
</dbReference>
<dbReference type="EMBL" id="JAZHXJ010000277">
    <property type="protein sequence ID" value="KAL1866072.1"/>
    <property type="molecule type" value="Genomic_DNA"/>
</dbReference>
<keyword evidence="2" id="KW-0804">Transcription</keyword>
<keyword evidence="3" id="KW-0539">Nucleus</keyword>
<organism evidence="6 7">
    <name type="scientific">Phialemonium thermophilum</name>
    <dbReference type="NCBI Taxonomy" id="223376"/>
    <lineage>
        <taxon>Eukaryota</taxon>
        <taxon>Fungi</taxon>
        <taxon>Dikarya</taxon>
        <taxon>Ascomycota</taxon>
        <taxon>Pezizomycotina</taxon>
        <taxon>Sordariomycetes</taxon>
        <taxon>Sordariomycetidae</taxon>
        <taxon>Cephalothecales</taxon>
        <taxon>Cephalothecaceae</taxon>
        <taxon>Phialemonium</taxon>
    </lineage>
</organism>
<keyword evidence="1 3" id="KW-0238">DNA-binding</keyword>
<protein>
    <recommendedName>
        <fullName evidence="5">HMG box domain-containing protein</fullName>
    </recommendedName>
</protein>
<feature type="DNA-binding region" description="HMG box" evidence="3">
    <location>
        <begin position="144"/>
        <end position="212"/>
    </location>
</feature>
<comment type="caution">
    <text evidence="6">The sequence shown here is derived from an EMBL/GenBank/DDBJ whole genome shotgun (WGS) entry which is preliminary data.</text>
</comment>
<keyword evidence="7" id="KW-1185">Reference proteome</keyword>
<feature type="region of interest" description="Disordered" evidence="4">
    <location>
        <begin position="117"/>
        <end position="140"/>
    </location>
</feature>
<dbReference type="InterPro" id="IPR009071">
    <property type="entry name" value="HMG_box_dom"/>
</dbReference>
<dbReference type="Gene3D" id="1.10.30.10">
    <property type="entry name" value="High mobility group box domain"/>
    <property type="match status" value="1"/>
</dbReference>
<dbReference type="InterPro" id="IPR036910">
    <property type="entry name" value="HMG_box_dom_sf"/>
</dbReference>
<dbReference type="SUPFAM" id="SSF47095">
    <property type="entry name" value="HMG-box"/>
    <property type="match status" value="1"/>
</dbReference>
<dbReference type="Pfam" id="PF00505">
    <property type="entry name" value="HMG_box"/>
    <property type="match status" value="1"/>
</dbReference>
<dbReference type="Proteomes" id="UP001586593">
    <property type="component" value="Unassembled WGS sequence"/>
</dbReference>
<proteinExistence type="predicted"/>
<feature type="domain" description="HMG box" evidence="5">
    <location>
        <begin position="144"/>
        <end position="212"/>
    </location>
</feature>
<dbReference type="PANTHER" id="PTHR10270">
    <property type="entry name" value="SOX TRANSCRIPTION FACTOR"/>
    <property type="match status" value="1"/>
</dbReference>
<name>A0ABR3WQZ0_9PEZI</name>
<evidence type="ECO:0000256" key="1">
    <source>
        <dbReference type="ARBA" id="ARBA00023125"/>
    </source>
</evidence>
<evidence type="ECO:0000313" key="7">
    <source>
        <dbReference type="Proteomes" id="UP001586593"/>
    </source>
</evidence>
<dbReference type="PROSITE" id="PS50118">
    <property type="entry name" value="HMG_BOX_2"/>
    <property type="match status" value="1"/>
</dbReference>
<dbReference type="PANTHER" id="PTHR10270:SF161">
    <property type="entry name" value="SEX-DETERMINING REGION Y PROTEIN"/>
    <property type="match status" value="1"/>
</dbReference>
<sequence length="314" mass="35574">MTTMSSNVDMFPGSVISTQLLSGVWDTLHMQLTVFNTANVVAMPSSMFLTLDDGAKQYLLSRMEEHTGLRAMLIRDGTHFDRYILGPVENILGIPNVELINVNGEAVFVLRPDSPELELEQEPESTPEVEHRTSTTRRAARHRIPRPPNAYILYRKDNHHKVKAENPGIHNNEISVILGSRWNNETQEVRDQYAAKAERVKQEFMKENPNYKYNPRRPEEKKRRAKRVKVEGTIAEGRSLTIGGLDAAHLDGLQEQENSASTGTTPSPQQDVHLEISPETTESQDFDLLQFNAAVEQYYIGLESSFEIPDISFE</sequence>
<feature type="compositionally biased region" description="Acidic residues" evidence="4">
    <location>
        <begin position="117"/>
        <end position="127"/>
    </location>
</feature>
<evidence type="ECO:0000256" key="2">
    <source>
        <dbReference type="ARBA" id="ARBA00023163"/>
    </source>
</evidence>
<gene>
    <name evidence="6" type="ORF">VTK73DRAFT_4923</name>
</gene>
<reference evidence="6 7" key="1">
    <citation type="journal article" date="2024" name="Commun. Biol.">
        <title>Comparative genomic analysis of thermophilic fungi reveals convergent evolutionary adaptations and gene losses.</title>
        <authorList>
            <person name="Steindorff A.S."/>
            <person name="Aguilar-Pontes M.V."/>
            <person name="Robinson A.J."/>
            <person name="Andreopoulos B."/>
            <person name="LaButti K."/>
            <person name="Kuo A."/>
            <person name="Mondo S."/>
            <person name="Riley R."/>
            <person name="Otillar R."/>
            <person name="Haridas S."/>
            <person name="Lipzen A."/>
            <person name="Grimwood J."/>
            <person name="Schmutz J."/>
            <person name="Clum A."/>
            <person name="Reid I.D."/>
            <person name="Moisan M.C."/>
            <person name="Butler G."/>
            <person name="Nguyen T.T.M."/>
            <person name="Dewar K."/>
            <person name="Conant G."/>
            <person name="Drula E."/>
            <person name="Henrissat B."/>
            <person name="Hansel C."/>
            <person name="Singer S."/>
            <person name="Hutchinson M.I."/>
            <person name="de Vries R.P."/>
            <person name="Natvig D.O."/>
            <person name="Powell A.J."/>
            <person name="Tsang A."/>
            <person name="Grigoriev I.V."/>
        </authorList>
    </citation>
    <scope>NUCLEOTIDE SEQUENCE [LARGE SCALE GENOMIC DNA]</scope>
    <source>
        <strain evidence="6 7">ATCC 24622</strain>
    </source>
</reference>
<dbReference type="InterPro" id="IPR050140">
    <property type="entry name" value="SRY-related_HMG-box_TF-like"/>
</dbReference>
<evidence type="ECO:0000256" key="4">
    <source>
        <dbReference type="SAM" id="MobiDB-lite"/>
    </source>
</evidence>
<evidence type="ECO:0000313" key="6">
    <source>
        <dbReference type="EMBL" id="KAL1866072.1"/>
    </source>
</evidence>
<dbReference type="SMART" id="SM00398">
    <property type="entry name" value="HMG"/>
    <property type="match status" value="1"/>
</dbReference>
<evidence type="ECO:0000256" key="3">
    <source>
        <dbReference type="PROSITE-ProRule" id="PRU00267"/>
    </source>
</evidence>
<evidence type="ECO:0000259" key="5">
    <source>
        <dbReference type="PROSITE" id="PS50118"/>
    </source>
</evidence>